<dbReference type="InterPro" id="IPR027417">
    <property type="entry name" value="P-loop_NTPase"/>
</dbReference>
<dbReference type="GO" id="GO:0003690">
    <property type="term" value="F:double-stranded DNA binding"/>
    <property type="evidence" value="ECO:0007669"/>
    <property type="project" value="TreeGrafter"/>
</dbReference>
<dbReference type="SUPFAM" id="SSF52540">
    <property type="entry name" value="P-loop containing nucleoside triphosphate hydrolases"/>
    <property type="match status" value="1"/>
</dbReference>
<reference evidence="5 6" key="1">
    <citation type="submission" date="2019-07" db="EMBL/GenBank/DDBJ databases">
        <title>Venturia inaequalis Genome Resource.</title>
        <authorList>
            <person name="Lichtner F.J."/>
        </authorList>
    </citation>
    <scope>NUCLEOTIDE SEQUENCE [LARGE SCALE GENOMIC DNA]</scope>
    <source>
        <strain evidence="5 6">DMI_063113</strain>
    </source>
</reference>
<feature type="region of interest" description="Disordered" evidence="3">
    <location>
        <begin position="69"/>
        <end position="89"/>
    </location>
</feature>
<dbReference type="Gene3D" id="3.40.50.300">
    <property type="entry name" value="P-loop containing nucleotide triphosphate hydrolases"/>
    <property type="match status" value="1"/>
</dbReference>
<dbReference type="GO" id="GO:0000150">
    <property type="term" value="F:DNA strand exchange activity"/>
    <property type="evidence" value="ECO:0007669"/>
    <property type="project" value="TreeGrafter"/>
</dbReference>
<feature type="compositionally biased region" description="Polar residues" evidence="3">
    <location>
        <begin position="238"/>
        <end position="251"/>
    </location>
</feature>
<evidence type="ECO:0000256" key="2">
    <source>
        <dbReference type="ARBA" id="ARBA00022840"/>
    </source>
</evidence>
<gene>
    <name evidence="5" type="ORF">EG327_010763</name>
</gene>
<evidence type="ECO:0000313" key="6">
    <source>
        <dbReference type="Proteomes" id="UP000490939"/>
    </source>
</evidence>
<keyword evidence="2" id="KW-0067">ATP-binding</keyword>
<proteinExistence type="predicted"/>
<keyword evidence="1" id="KW-0547">Nucleotide-binding</keyword>
<organism evidence="5 6">
    <name type="scientific">Venturia inaequalis</name>
    <name type="common">Apple scab fungus</name>
    <dbReference type="NCBI Taxonomy" id="5025"/>
    <lineage>
        <taxon>Eukaryota</taxon>
        <taxon>Fungi</taxon>
        <taxon>Dikarya</taxon>
        <taxon>Ascomycota</taxon>
        <taxon>Pezizomycotina</taxon>
        <taxon>Dothideomycetes</taxon>
        <taxon>Pleosporomycetidae</taxon>
        <taxon>Venturiales</taxon>
        <taxon>Venturiaceae</taxon>
        <taxon>Venturia</taxon>
    </lineage>
</organism>
<dbReference type="GO" id="GO:0006312">
    <property type="term" value="P:mitotic recombination"/>
    <property type="evidence" value="ECO:0007669"/>
    <property type="project" value="TreeGrafter"/>
</dbReference>
<dbReference type="Pfam" id="PF08423">
    <property type="entry name" value="Rad51"/>
    <property type="match status" value="1"/>
</dbReference>
<dbReference type="Proteomes" id="UP000490939">
    <property type="component" value="Unassembled WGS sequence"/>
</dbReference>
<dbReference type="GO" id="GO:0003697">
    <property type="term" value="F:single-stranded DNA binding"/>
    <property type="evidence" value="ECO:0007669"/>
    <property type="project" value="TreeGrafter"/>
</dbReference>
<comment type="caution">
    <text evidence="5">The sequence shown here is derived from an EMBL/GenBank/DDBJ whole genome shotgun (WGS) entry which is preliminary data.</text>
</comment>
<dbReference type="PANTHER" id="PTHR22942">
    <property type="entry name" value="RECA/RAD51/RADA DNA STRAND-PAIRING FAMILY MEMBER"/>
    <property type="match status" value="1"/>
</dbReference>
<dbReference type="PROSITE" id="PS50162">
    <property type="entry name" value="RECA_2"/>
    <property type="match status" value="1"/>
</dbReference>
<dbReference type="EMBL" id="WNWR01000791">
    <property type="protein sequence ID" value="KAE9969136.1"/>
    <property type="molecule type" value="Genomic_DNA"/>
</dbReference>
<dbReference type="PANTHER" id="PTHR22942:SF66">
    <property type="entry name" value="RE19845P"/>
    <property type="match status" value="1"/>
</dbReference>
<feature type="region of interest" description="Disordered" evidence="3">
    <location>
        <begin position="233"/>
        <end position="259"/>
    </location>
</feature>
<dbReference type="GO" id="GO:0140664">
    <property type="term" value="F:ATP-dependent DNA damage sensor activity"/>
    <property type="evidence" value="ECO:0007669"/>
    <property type="project" value="InterPro"/>
</dbReference>
<dbReference type="AlphaFoldDB" id="A0A8H3UEL1"/>
<dbReference type="GO" id="GO:0042148">
    <property type="term" value="P:DNA strand invasion"/>
    <property type="evidence" value="ECO:0007669"/>
    <property type="project" value="TreeGrafter"/>
</dbReference>
<sequence>MTDLLHALPDFETANYSHLIPSLDKAHITTNDLLTLDAADVAKRAQLPPAEVAKLAEAVLQALQKDIRVPGSNGSNTTRQEQQSAPSDVREWQTISTLDDKLDLALGGGIPTGYMTEITGESGAGKTQFLLTLLLAAQLPQPHGLSRSTLYISTEAALSTSRLSQLLRTNSILSSLPANEKPSLNRVLSIQTPDLESQEHILRFQVPVAIERQNVGLIVIDSIAANYRAEFERPGNGKATQPNKGQATANNPERRAGQAMAERKIQLVQLGSFLRNMAHKENIAIVISNQVADRFSPQPTSYAPTSEPQTCSQAGLPASTPSITPDPLTLDHQQRWFTGWGDLPPFTPGHNSLKTPSLGLVWTNQIAARIALIKEGLGGSDSRKRRRWMRVVFAPWAGQTYGRGIEYEILAEGVRAVIAKESNEDDNKTW</sequence>
<keyword evidence="6" id="KW-1185">Reference proteome</keyword>
<evidence type="ECO:0000256" key="3">
    <source>
        <dbReference type="SAM" id="MobiDB-lite"/>
    </source>
</evidence>
<evidence type="ECO:0000256" key="1">
    <source>
        <dbReference type="ARBA" id="ARBA00022741"/>
    </source>
</evidence>
<accession>A0A8H3UEL1</accession>
<feature type="compositionally biased region" description="Polar residues" evidence="3">
    <location>
        <begin position="72"/>
        <end position="86"/>
    </location>
</feature>
<name>A0A8H3UEL1_VENIN</name>
<dbReference type="InterPro" id="IPR013632">
    <property type="entry name" value="Rad51_C"/>
</dbReference>
<feature type="region of interest" description="Disordered" evidence="3">
    <location>
        <begin position="298"/>
        <end position="317"/>
    </location>
</feature>
<evidence type="ECO:0000259" key="4">
    <source>
        <dbReference type="PROSITE" id="PS50162"/>
    </source>
</evidence>
<dbReference type="GO" id="GO:0000730">
    <property type="term" value="P:DNA recombinase assembly"/>
    <property type="evidence" value="ECO:0007669"/>
    <property type="project" value="TreeGrafter"/>
</dbReference>
<protein>
    <recommendedName>
        <fullName evidence="4">RecA family profile 1 domain-containing protein</fullName>
    </recommendedName>
</protein>
<evidence type="ECO:0000313" key="5">
    <source>
        <dbReference type="EMBL" id="KAE9969136.1"/>
    </source>
</evidence>
<dbReference type="GO" id="GO:0005524">
    <property type="term" value="F:ATP binding"/>
    <property type="evidence" value="ECO:0007669"/>
    <property type="project" value="UniProtKB-KW"/>
</dbReference>
<feature type="domain" description="RecA family profile 1" evidence="4">
    <location>
        <begin position="91"/>
        <end position="291"/>
    </location>
</feature>
<dbReference type="InterPro" id="IPR020588">
    <property type="entry name" value="RecA_ATP-bd"/>
</dbReference>
<dbReference type="GO" id="GO:0061982">
    <property type="term" value="P:meiosis I cell cycle process"/>
    <property type="evidence" value="ECO:0007669"/>
    <property type="project" value="UniProtKB-ARBA"/>
</dbReference>